<evidence type="ECO:0000256" key="1">
    <source>
        <dbReference type="SAM" id="MobiDB-lite"/>
    </source>
</evidence>
<dbReference type="Pfam" id="PF12666">
    <property type="entry name" value="PrgI"/>
    <property type="match status" value="1"/>
</dbReference>
<reference evidence="3 5" key="1">
    <citation type="submission" date="2015-09" db="EMBL/GenBank/DDBJ databases">
        <authorList>
            <consortium name="Pathogen Informatics"/>
        </authorList>
    </citation>
    <scope>NUCLEOTIDE SEQUENCE [LARGE SCALE GENOMIC DNA]</scope>
    <source>
        <strain evidence="3 5">2789STDY5834841</strain>
    </source>
</reference>
<gene>
    <name evidence="4" type="ORF">EAI93_01980</name>
    <name evidence="3" type="ORF">ERS852456_00849</name>
</gene>
<name>A0A173ZX23_9FIRM</name>
<evidence type="ECO:0000313" key="6">
    <source>
        <dbReference type="Proteomes" id="UP000292665"/>
    </source>
</evidence>
<proteinExistence type="predicted"/>
<keyword evidence="2" id="KW-0472">Membrane</keyword>
<dbReference type="EMBL" id="CYZO01000008">
    <property type="protein sequence ID" value="CUN79785.1"/>
    <property type="molecule type" value="Genomic_DNA"/>
</dbReference>
<dbReference type="RefSeq" id="WP_009243202.1">
    <property type="nucleotide sequence ID" value="NZ_CATXVX010000003.1"/>
</dbReference>
<feature type="compositionally biased region" description="Basic residues" evidence="1">
    <location>
        <begin position="126"/>
        <end position="142"/>
    </location>
</feature>
<reference evidence="4 6" key="2">
    <citation type="journal article" date="2019" name="Science, e1252229">
        <title>Invertible promoters mediate bacterial phase variation, antibiotic resistance, and host adaptation in the gut.</title>
        <authorList>
            <person name="Jiang X."/>
            <person name="Hall A.B."/>
            <person name="Arthur T.D."/>
            <person name="Plichta D.R."/>
            <person name="Covington C.T."/>
            <person name="Poyet M."/>
            <person name="Crothers J."/>
            <person name="Moses P.L."/>
            <person name="Tolonen A.C."/>
            <person name="Vlamakis H."/>
            <person name="Alm E.J."/>
            <person name="Xavier R.J."/>
        </authorList>
    </citation>
    <scope>NUCLEOTIDE SEQUENCE [LARGE SCALE GENOMIC DNA]</scope>
    <source>
        <strain evidence="6">aa_0143</strain>
        <strain evidence="4">Aa_0143</strain>
    </source>
</reference>
<dbReference type="InterPro" id="IPR024414">
    <property type="entry name" value="Uncharacterised_PrgI"/>
</dbReference>
<evidence type="ECO:0000313" key="3">
    <source>
        <dbReference type="EMBL" id="CUN79785.1"/>
    </source>
</evidence>
<feature type="region of interest" description="Disordered" evidence="1">
    <location>
        <begin position="115"/>
        <end position="148"/>
    </location>
</feature>
<dbReference type="AlphaFoldDB" id="A0A173ZX23"/>
<organism evidence="3 5">
    <name type="scientific">[Ruminococcus] torques</name>
    <dbReference type="NCBI Taxonomy" id="33039"/>
    <lineage>
        <taxon>Bacteria</taxon>
        <taxon>Bacillati</taxon>
        <taxon>Bacillota</taxon>
        <taxon>Clostridia</taxon>
        <taxon>Lachnospirales</taxon>
        <taxon>Lachnospiraceae</taxon>
        <taxon>Mediterraneibacter</taxon>
    </lineage>
</organism>
<protein>
    <submittedName>
        <fullName evidence="3">PrgI family protein</fullName>
    </submittedName>
</protein>
<feature type="transmembrane region" description="Helical" evidence="2">
    <location>
        <begin position="20"/>
        <end position="39"/>
    </location>
</feature>
<accession>A0A173ZX23</accession>
<evidence type="ECO:0000313" key="4">
    <source>
        <dbReference type="EMBL" id="RYS82485.1"/>
    </source>
</evidence>
<sequence length="148" mass="16879">MEVKMNKEIRNYQESMFMGLNLRQCIFSLLAIAVAVGIYFGLGKYVGQEMTGWLCILGAAPFAACGFFQYHGMNAEQFAWAYIKSEFLYPKRLLFQSEDLYHACMEETLALGEKSQGDGAALMKKREQRAKKKRMKQKKKTGRSGAFD</sequence>
<keyword evidence="2" id="KW-0812">Transmembrane</keyword>
<keyword evidence="2" id="KW-1133">Transmembrane helix</keyword>
<dbReference type="Proteomes" id="UP000095787">
    <property type="component" value="Unassembled WGS sequence"/>
</dbReference>
<evidence type="ECO:0000256" key="2">
    <source>
        <dbReference type="SAM" id="Phobius"/>
    </source>
</evidence>
<dbReference type="Proteomes" id="UP000292665">
    <property type="component" value="Unassembled WGS sequence"/>
</dbReference>
<feature type="transmembrane region" description="Helical" evidence="2">
    <location>
        <begin position="51"/>
        <end position="70"/>
    </location>
</feature>
<evidence type="ECO:0000313" key="5">
    <source>
        <dbReference type="Proteomes" id="UP000095787"/>
    </source>
</evidence>
<dbReference type="GeneID" id="97329368"/>
<dbReference type="EMBL" id="RCYR01000001">
    <property type="protein sequence ID" value="RYS82485.1"/>
    <property type="molecule type" value="Genomic_DNA"/>
</dbReference>